<proteinExistence type="inferred from homology"/>
<dbReference type="SUPFAM" id="SSF48300">
    <property type="entry name" value="Ribosomal protein L7/12, oligomerisation (N-terminal) domain"/>
    <property type="match status" value="1"/>
</dbReference>
<keyword evidence="2 6" id="KW-0689">Ribosomal protein</keyword>
<comment type="similarity">
    <text evidence="1">Belongs to the bacterial ribosomal protein bL12 family.</text>
</comment>
<keyword evidence="3" id="KW-0687">Ribonucleoprotein</keyword>
<dbReference type="Pfam" id="PF16320">
    <property type="entry name" value="Ribosomal_L12_N"/>
    <property type="match status" value="1"/>
</dbReference>
<dbReference type="HAMAP" id="MF_00368">
    <property type="entry name" value="Ribosomal_bL12"/>
    <property type="match status" value="1"/>
</dbReference>
<feature type="domain" description="Large ribosomal subunit protein bL12 oligomerization" evidence="5">
    <location>
        <begin position="5"/>
        <end position="45"/>
    </location>
</feature>
<dbReference type="CDD" id="cd00387">
    <property type="entry name" value="Ribosomal_L7_L12"/>
    <property type="match status" value="1"/>
</dbReference>
<keyword evidence="6" id="KW-0934">Plastid</keyword>
<dbReference type="InterPro" id="IPR014719">
    <property type="entry name" value="Ribosomal_bL12_C/ClpS-like"/>
</dbReference>
<protein>
    <submittedName>
        <fullName evidence="6">Ribosomal protein L12</fullName>
    </submittedName>
</protein>
<dbReference type="InterPro" id="IPR000206">
    <property type="entry name" value="Ribosomal_bL12"/>
</dbReference>
<dbReference type="InterPro" id="IPR013823">
    <property type="entry name" value="Ribosomal_bL12_C"/>
</dbReference>
<dbReference type="SUPFAM" id="SSF54736">
    <property type="entry name" value="ClpS-like"/>
    <property type="match status" value="1"/>
</dbReference>
<accession>A0A7S6T9Q8</accession>
<dbReference type="GO" id="GO:0003729">
    <property type="term" value="F:mRNA binding"/>
    <property type="evidence" value="ECO:0007669"/>
    <property type="project" value="TreeGrafter"/>
</dbReference>
<feature type="domain" description="Large ribosomal subunit protein bL12 C-terminal" evidence="4">
    <location>
        <begin position="63"/>
        <end position="130"/>
    </location>
</feature>
<dbReference type="Gene3D" id="3.30.1390.10">
    <property type="match status" value="1"/>
</dbReference>
<dbReference type="Gene3D" id="1.20.5.710">
    <property type="entry name" value="Single helix bin"/>
    <property type="match status" value="1"/>
</dbReference>
<evidence type="ECO:0000256" key="2">
    <source>
        <dbReference type="ARBA" id="ARBA00022980"/>
    </source>
</evidence>
<sequence length="130" mass="13963">MNIKLNNIVDQLKTLTLLEAAELVLAIEKTFGVDTSNTSPLVQGATATTAVPVPEIEEEKAAFDLILIGVPADKKIAILKVIRNITGLGLKESKEIVDNVPKLVKEKISKAESDSFKKELEAAGALVEIK</sequence>
<dbReference type="AlphaFoldDB" id="A0A7S6T9Q8"/>
<evidence type="ECO:0000259" key="5">
    <source>
        <dbReference type="Pfam" id="PF16320"/>
    </source>
</evidence>
<dbReference type="Pfam" id="PF00542">
    <property type="entry name" value="Ribosomal_L12"/>
    <property type="match status" value="1"/>
</dbReference>
<dbReference type="PANTHER" id="PTHR45987">
    <property type="entry name" value="39S RIBOSOMAL PROTEIN L12"/>
    <property type="match status" value="1"/>
</dbReference>
<evidence type="ECO:0000256" key="3">
    <source>
        <dbReference type="ARBA" id="ARBA00023274"/>
    </source>
</evidence>
<reference evidence="6" key="1">
    <citation type="journal article" date="2020" name="Front. Plant Sci.">
        <title>Comparative Plastid Genomics of Non-Photosynthetic Chrysophytes: Genome Reduction and Compaction.</title>
        <authorList>
            <person name="Kim J.I."/>
            <person name="Jeong M."/>
            <person name="Archibald J.M."/>
            <person name="Shin W."/>
        </authorList>
    </citation>
    <scope>NUCLEOTIDE SEQUENCE</scope>
    <source>
        <strain evidence="6">Jangsampo120217C5</strain>
    </source>
</reference>
<geneLocation type="plastid" evidence="6"/>
<dbReference type="GO" id="GO:0003735">
    <property type="term" value="F:structural constituent of ribosome"/>
    <property type="evidence" value="ECO:0007669"/>
    <property type="project" value="InterPro"/>
</dbReference>
<dbReference type="NCBIfam" id="TIGR00855">
    <property type="entry name" value="L12"/>
    <property type="match status" value="1"/>
</dbReference>
<dbReference type="GO" id="GO:0006412">
    <property type="term" value="P:translation"/>
    <property type="evidence" value="ECO:0007669"/>
    <property type="project" value="InterPro"/>
</dbReference>
<evidence type="ECO:0000313" key="6">
    <source>
        <dbReference type="EMBL" id="QOU10597.1"/>
    </source>
</evidence>
<dbReference type="PANTHER" id="PTHR45987:SF4">
    <property type="entry name" value="LARGE RIBOSOMAL SUBUNIT PROTEIN BL12M"/>
    <property type="match status" value="1"/>
</dbReference>
<dbReference type="InterPro" id="IPR036235">
    <property type="entry name" value="Ribosomal_bL12_oligo_N_sf"/>
</dbReference>
<dbReference type="FunFam" id="3.30.1390.10:FF:000001">
    <property type="entry name" value="50S ribosomal protein L7/L12"/>
    <property type="match status" value="1"/>
</dbReference>
<dbReference type="InterPro" id="IPR008932">
    <property type="entry name" value="Ribosomal_bL12_oligo"/>
</dbReference>
<evidence type="ECO:0000256" key="1">
    <source>
        <dbReference type="ARBA" id="ARBA00007197"/>
    </source>
</evidence>
<organism evidence="6">
    <name type="scientific">Pedospumella sp. Jangsampo120217C5</name>
    <dbReference type="NCBI Taxonomy" id="2782409"/>
    <lineage>
        <taxon>Eukaryota</taxon>
        <taxon>Sar</taxon>
        <taxon>Stramenopiles</taxon>
        <taxon>Ochrophyta</taxon>
        <taxon>Chrysophyceae</taxon>
        <taxon>Chromulinales</taxon>
        <taxon>Chromulinaceae</taxon>
        <taxon>Pedospumella</taxon>
    </lineage>
</organism>
<evidence type="ECO:0000259" key="4">
    <source>
        <dbReference type="Pfam" id="PF00542"/>
    </source>
</evidence>
<gene>
    <name evidence="6" type="primary">rpl12</name>
    <name evidence="6" type="ORF">PedoPt_p022</name>
</gene>
<dbReference type="EMBL" id="MN935477">
    <property type="protein sequence ID" value="QOU10597.1"/>
    <property type="molecule type" value="Genomic_DNA"/>
</dbReference>
<name>A0A7S6T9Q8_9STRA</name>
<dbReference type="GO" id="GO:0022625">
    <property type="term" value="C:cytosolic large ribosomal subunit"/>
    <property type="evidence" value="ECO:0007669"/>
    <property type="project" value="TreeGrafter"/>
</dbReference>